<evidence type="ECO:0000313" key="2">
    <source>
        <dbReference type="Proteomes" id="UP001280121"/>
    </source>
</evidence>
<name>A0AAD9X9I5_9ROSI</name>
<evidence type="ECO:0000313" key="1">
    <source>
        <dbReference type="EMBL" id="KAK2655304.1"/>
    </source>
</evidence>
<comment type="caution">
    <text evidence="1">The sequence shown here is derived from an EMBL/GenBank/DDBJ whole genome shotgun (WGS) entry which is preliminary data.</text>
</comment>
<dbReference type="AlphaFoldDB" id="A0AAD9X9I5"/>
<proteinExistence type="predicted"/>
<evidence type="ECO:0008006" key="3">
    <source>
        <dbReference type="Google" id="ProtNLM"/>
    </source>
</evidence>
<feature type="non-terminal residue" evidence="1">
    <location>
        <position position="1"/>
    </location>
</feature>
<protein>
    <recommendedName>
        <fullName evidence="3">HAT C-terminal dimerisation domain-containing protein</fullName>
    </recommendedName>
</protein>
<dbReference type="Proteomes" id="UP001280121">
    <property type="component" value="Unassembled WGS sequence"/>
</dbReference>
<dbReference type="EMBL" id="JANJYI010000003">
    <property type="protein sequence ID" value="KAK2655304.1"/>
    <property type="molecule type" value="Genomic_DNA"/>
</dbReference>
<reference evidence="1" key="1">
    <citation type="journal article" date="2023" name="Plant J.">
        <title>Genome sequences and population genomics provide insights into the demographic history, inbreeding, and mutation load of two 'living fossil' tree species of Dipteronia.</title>
        <authorList>
            <person name="Feng Y."/>
            <person name="Comes H.P."/>
            <person name="Chen J."/>
            <person name="Zhu S."/>
            <person name="Lu R."/>
            <person name="Zhang X."/>
            <person name="Li P."/>
            <person name="Qiu J."/>
            <person name="Olsen K.M."/>
            <person name="Qiu Y."/>
        </authorList>
    </citation>
    <scope>NUCLEOTIDE SEQUENCE</scope>
    <source>
        <strain evidence="1">KIB01</strain>
    </source>
</reference>
<gene>
    <name evidence="1" type="ORF">Ddye_008356</name>
</gene>
<sequence length="64" mass="7251">NQILTTSVSTVVVEQEFSMGGNILDARRSLLSPESIRVQNQFKSNCVLMIGQRLNIDNKKWSQK</sequence>
<organism evidence="1 2">
    <name type="scientific">Dipteronia dyeriana</name>
    <dbReference type="NCBI Taxonomy" id="168575"/>
    <lineage>
        <taxon>Eukaryota</taxon>
        <taxon>Viridiplantae</taxon>
        <taxon>Streptophyta</taxon>
        <taxon>Embryophyta</taxon>
        <taxon>Tracheophyta</taxon>
        <taxon>Spermatophyta</taxon>
        <taxon>Magnoliopsida</taxon>
        <taxon>eudicotyledons</taxon>
        <taxon>Gunneridae</taxon>
        <taxon>Pentapetalae</taxon>
        <taxon>rosids</taxon>
        <taxon>malvids</taxon>
        <taxon>Sapindales</taxon>
        <taxon>Sapindaceae</taxon>
        <taxon>Hippocastanoideae</taxon>
        <taxon>Acereae</taxon>
        <taxon>Dipteronia</taxon>
    </lineage>
</organism>
<keyword evidence="2" id="KW-1185">Reference proteome</keyword>
<accession>A0AAD9X9I5</accession>